<dbReference type="InterPro" id="IPR001190">
    <property type="entry name" value="SRCR"/>
</dbReference>
<comment type="subcellular location">
    <subcellularLocation>
        <location evidence="1">Secreted</location>
    </subcellularLocation>
</comment>
<feature type="disulfide bond" evidence="11">
    <location>
        <begin position="234"/>
        <end position="244"/>
    </location>
</feature>
<evidence type="ECO:0000256" key="6">
    <source>
        <dbReference type="ARBA" id="ARBA00023170"/>
    </source>
</evidence>
<feature type="domain" description="SRCR" evidence="12">
    <location>
        <begin position="164"/>
        <end position="265"/>
    </location>
</feature>
<feature type="domain" description="SRCR" evidence="12">
    <location>
        <begin position="46"/>
        <end position="146"/>
    </location>
</feature>
<feature type="disulfide bond" evidence="11">
    <location>
        <begin position="339"/>
        <end position="349"/>
    </location>
</feature>
<dbReference type="GO" id="GO:0004252">
    <property type="term" value="F:serine-type endopeptidase activity"/>
    <property type="evidence" value="ECO:0007669"/>
    <property type="project" value="TreeGrafter"/>
</dbReference>
<evidence type="ECO:0000256" key="3">
    <source>
        <dbReference type="ARBA" id="ARBA00022729"/>
    </source>
</evidence>
<evidence type="ECO:0000256" key="9">
    <source>
        <dbReference type="ARBA" id="ARBA00064153"/>
    </source>
</evidence>
<dbReference type="Gene3D" id="3.10.250.10">
    <property type="entry name" value="SRCR-like domain"/>
    <property type="match status" value="3"/>
</dbReference>
<keyword evidence="2" id="KW-0964">Secreted</keyword>
<feature type="disulfide bond" evidence="11">
    <location>
        <begin position="71"/>
        <end position="135"/>
    </location>
</feature>
<reference evidence="13 14" key="1">
    <citation type="journal article" date="2011" name="Proc. Natl. Acad. Sci. U.S.A.">
        <title>Genetic diversity and population structure of the endangered marsupial Sarcophilus harrisii (Tasmanian devil).</title>
        <authorList>
            <person name="Miller W."/>
            <person name="Hayes V.M."/>
            <person name="Ratan A."/>
            <person name="Petersen D.C."/>
            <person name="Wittekindt N.E."/>
            <person name="Miller J."/>
            <person name="Walenz B."/>
            <person name="Knight J."/>
            <person name="Qi J."/>
            <person name="Zhao F."/>
            <person name="Wang Q."/>
            <person name="Bedoya-Reina O.C."/>
            <person name="Katiyar N."/>
            <person name="Tomsho L.P."/>
            <person name="Kasson L.M."/>
            <person name="Hardie R.A."/>
            <person name="Woodbridge P."/>
            <person name="Tindall E.A."/>
            <person name="Bertelsen M.F."/>
            <person name="Dixon D."/>
            <person name="Pyecroft S."/>
            <person name="Helgen K.M."/>
            <person name="Lesk A.M."/>
            <person name="Pringle T.H."/>
            <person name="Patterson N."/>
            <person name="Zhang Y."/>
            <person name="Kreiss A."/>
            <person name="Woods G.M."/>
            <person name="Jones M.E."/>
            <person name="Schuster S.C."/>
        </authorList>
    </citation>
    <scope>NUCLEOTIDE SEQUENCE [LARGE SCALE GENOMIC DNA]</scope>
</reference>
<dbReference type="SUPFAM" id="SSF56487">
    <property type="entry name" value="SRCR-like"/>
    <property type="match status" value="3"/>
</dbReference>
<evidence type="ECO:0000259" key="12">
    <source>
        <dbReference type="PROSITE" id="PS50287"/>
    </source>
</evidence>
<dbReference type="Proteomes" id="UP000007648">
    <property type="component" value="Unassembled WGS sequence"/>
</dbReference>
<dbReference type="SMART" id="SM00202">
    <property type="entry name" value="SR"/>
    <property type="match status" value="3"/>
</dbReference>
<dbReference type="InterPro" id="IPR036772">
    <property type="entry name" value="SRCR-like_dom_sf"/>
</dbReference>
<dbReference type="FunFam" id="3.10.250.10:FF:000007">
    <property type="entry name" value="Soluble scavenger receptor cysteine-rich domain-containing protein SSC5D"/>
    <property type="match status" value="3"/>
</dbReference>
<dbReference type="PROSITE" id="PS00420">
    <property type="entry name" value="SRCR_1"/>
    <property type="match status" value="3"/>
</dbReference>
<proteinExistence type="predicted"/>
<comment type="subunit">
    <text evidence="9">Interacts with LGALS1 and laminin.</text>
</comment>
<feature type="disulfide bond" evidence="11">
    <location>
        <begin position="115"/>
        <end position="125"/>
    </location>
</feature>
<feature type="disulfide bond" evidence="11">
    <location>
        <begin position="84"/>
        <end position="145"/>
    </location>
</feature>
<keyword evidence="3" id="KW-0732">Signal</keyword>
<feature type="domain" description="SRCR" evidence="12">
    <location>
        <begin position="270"/>
        <end position="370"/>
    </location>
</feature>
<protein>
    <recommendedName>
        <fullName evidence="10">Soluble scavenger receptor cysteine-rich domain-containing protein SSC5D</fullName>
    </recommendedName>
</protein>
<reference evidence="13" key="2">
    <citation type="submission" date="2025-08" db="UniProtKB">
        <authorList>
            <consortium name="Ensembl"/>
        </authorList>
    </citation>
    <scope>IDENTIFICATION</scope>
</reference>
<sequence>MTIVSCPPTENARQDPLRIGVPPALLSWGLTLALLSPHAVGPAPHLRLAGGPNGCAGRLEVWHGGHWGTVCDDGWDLRDAAVACRELGCGGALAAPGGAFFGEGAGPILLDDLRCKGNETSLGLCPARPWGQHDCHHREDAGAVCDGETSSASPPGQTNGAPRLRLVSGPGRCAGRLEAWYGGRWGTVCDDGWDVRDAAVACRELGCGAPREPGPAAGRFGWGEGPIWLDDVACAGTEVRLADCPAAPWGKHNCAHNEDVGVTCTGLFRLRLSDGPDRCAGRLEVRRGDLWGTVCDDGWDPRDAAVACRELGCGGIRPRVGKTYYGSGTGPIWLDDVACVGIEASLGDCPASPWGTHNCDHQEDVGLTCTGRRRRGPGMGPTGSPET</sequence>
<evidence type="ECO:0000313" key="14">
    <source>
        <dbReference type="Proteomes" id="UP000007648"/>
    </source>
</evidence>
<organism evidence="13 14">
    <name type="scientific">Sarcophilus harrisii</name>
    <name type="common">Tasmanian devil</name>
    <name type="synonym">Sarcophilus laniarius</name>
    <dbReference type="NCBI Taxonomy" id="9305"/>
    <lineage>
        <taxon>Eukaryota</taxon>
        <taxon>Metazoa</taxon>
        <taxon>Chordata</taxon>
        <taxon>Craniata</taxon>
        <taxon>Vertebrata</taxon>
        <taxon>Euteleostomi</taxon>
        <taxon>Mammalia</taxon>
        <taxon>Metatheria</taxon>
        <taxon>Dasyuromorphia</taxon>
        <taxon>Dasyuridae</taxon>
        <taxon>Sarcophilus</taxon>
    </lineage>
</organism>
<dbReference type="InParanoid" id="A0A7N4NRK3"/>
<evidence type="ECO:0000256" key="10">
    <source>
        <dbReference type="ARBA" id="ARBA00069168"/>
    </source>
</evidence>
<evidence type="ECO:0000256" key="1">
    <source>
        <dbReference type="ARBA" id="ARBA00004613"/>
    </source>
</evidence>
<evidence type="ECO:0000256" key="7">
    <source>
        <dbReference type="ARBA" id="ARBA00023180"/>
    </source>
</evidence>
<name>A0A7N4NRK3_SARHA</name>
<keyword evidence="4" id="KW-0677">Repeat</keyword>
<dbReference type="PROSITE" id="PS50287">
    <property type="entry name" value="SRCR_2"/>
    <property type="match status" value="3"/>
</dbReference>
<dbReference type="GO" id="GO:0031638">
    <property type="term" value="P:zymogen activation"/>
    <property type="evidence" value="ECO:0007669"/>
    <property type="project" value="TreeGrafter"/>
</dbReference>
<dbReference type="PANTHER" id="PTHR48071:SF15">
    <property type="entry name" value="SRCR DOMAIN-CONTAINING PROTEIN"/>
    <property type="match status" value="1"/>
</dbReference>
<keyword evidence="5 11" id="KW-1015">Disulfide bond</keyword>
<dbReference type="GO" id="GO:0005886">
    <property type="term" value="C:plasma membrane"/>
    <property type="evidence" value="ECO:0007669"/>
    <property type="project" value="TreeGrafter"/>
</dbReference>
<evidence type="ECO:0000256" key="2">
    <source>
        <dbReference type="ARBA" id="ARBA00022525"/>
    </source>
</evidence>
<accession>A0A7N4NRK3</accession>
<evidence type="ECO:0000313" key="13">
    <source>
        <dbReference type="Ensembl" id="ENSSHAP00000027067.1"/>
    </source>
</evidence>
<dbReference type="PANTHER" id="PTHR48071">
    <property type="entry name" value="SRCR DOMAIN-CONTAINING PROTEIN"/>
    <property type="match status" value="1"/>
</dbReference>
<evidence type="ECO:0000256" key="4">
    <source>
        <dbReference type="ARBA" id="ARBA00022737"/>
    </source>
</evidence>
<comment type="function">
    <text evidence="8">Binds to extracellular matrix proteins. Binds to pathogen-associated molecular patterns (PAMPs) present on the cell walls of Gram-positive and Gram-negative bacteria and fungi, behaving as a pattern recognition receptor (PRR). Induces bacterial and fungal aggregation and subsequent inhibition of PAMP-induced cytokine release. Does not possess intrinsic bactericidal activity. May play a role in the innate defense and homeostasis of certain epithelial surfaces.</text>
</comment>
<feature type="disulfide bond" evidence="11">
    <location>
        <begin position="295"/>
        <end position="359"/>
    </location>
</feature>
<evidence type="ECO:0000256" key="5">
    <source>
        <dbReference type="ARBA" id="ARBA00023157"/>
    </source>
</evidence>
<evidence type="ECO:0000256" key="8">
    <source>
        <dbReference type="ARBA" id="ARBA00058074"/>
    </source>
</evidence>
<comment type="caution">
    <text evidence="11">Lacks conserved residue(s) required for the propagation of feature annotation.</text>
</comment>
<dbReference type="GeneTree" id="ENSGT00940000162592"/>
<evidence type="ECO:0000256" key="11">
    <source>
        <dbReference type="PROSITE-ProRule" id="PRU00196"/>
    </source>
</evidence>
<keyword evidence="7" id="KW-0325">Glycoprotein</keyword>
<feature type="disulfide bond" evidence="11">
    <location>
        <begin position="308"/>
        <end position="369"/>
    </location>
</feature>
<dbReference type="Pfam" id="PF00530">
    <property type="entry name" value="SRCR"/>
    <property type="match status" value="3"/>
</dbReference>
<keyword evidence="14" id="KW-1185">Reference proteome</keyword>
<dbReference type="AlphaFoldDB" id="A0A7N4NRK3"/>
<dbReference type="GO" id="GO:0005615">
    <property type="term" value="C:extracellular space"/>
    <property type="evidence" value="ECO:0007669"/>
    <property type="project" value="TreeGrafter"/>
</dbReference>
<reference evidence="13" key="3">
    <citation type="submission" date="2025-09" db="UniProtKB">
        <authorList>
            <consortium name="Ensembl"/>
        </authorList>
    </citation>
    <scope>IDENTIFICATION</scope>
</reference>
<dbReference type="Ensembl" id="ENSSHAT00000025537.1">
    <property type="protein sequence ID" value="ENSSHAP00000027067.1"/>
    <property type="gene ID" value="ENSSHAG00000024482.1"/>
</dbReference>
<keyword evidence="6" id="KW-0675">Receptor</keyword>
<dbReference type="PRINTS" id="PR00258">
    <property type="entry name" value="SPERACTRCPTR"/>
</dbReference>